<dbReference type="EMBL" id="DQ356047">
    <property type="protein sequence ID" value="ABC88762.1"/>
    <property type="molecule type" value="mRNA"/>
</dbReference>
<dbReference type="SUPFAM" id="SSF50494">
    <property type="entry name" value="Trypsin-like serine proteases"/>
    <property type="match status" value="1"/>
</dbReference>
<feature type="domain" description="Peptidase S1" evidence="3">
    <location>
        <begin position="27"/>
        <end position="262"/>
    </location>
</feature>
<dbReference type="SMART" id="SM00020">
    <property type="entry name" value="Tryp_SPc"/>
    <property type="match status" value="1"/>
</dbReference>
<dbReference type="GO" id="GO:0006508">
    <property type="term" value="P:proteolysis"/>
    <property type="evidence" value="ECO:0007669"/>
    <property type="project" value="InterPro"/>
</dbReference>
<dbReference type="CDD" id="cd00190">
    <property type="entry name" value="Tryp_SPc"/>
    <property type="match status" value="1"/>
</dbReference>
<feature type="chain" id="PRO_5002641077" evidence="2">
    <location>
        <begin position="22"/>
        <end position="262"/>
    </location>
</feature>
<protein>
    <submittedName>
        <fullName evidence="4">Putative serine proteinase</fullName>
    </submittedName>
</protein>
<dbReference type="FunFam" id="2.40.10.10:FF:000068">
    <property type="entry name" value="transmembrane protease serine 2"/>
    <property type="match status" value="1"/>
</dbReference>
<dbReference type="InterPro" id="IPR001254">
    <property type="entry name" value="Trypsin_dom"/>
</dbReference>
<dbReference type="PANTHER" id="PTHR24252">
    <property type="entry name" value="ACROSIN-RELATED"/>
    <property type="match status" value="1"/>
</dbReference>
<evidence type="ECO:0000259" key="3">
    <source>
        <dbReference type="PROSITE" id="PS50240"/>
    </source>
</evidence>
<keyword evidence="1" id="KW-1015">Disulfide bond</keyword>
<proteinExistence type="evidence at transcript level"/>
<dbReference type="PRINTS" id="PR00722">
    <property type="entry name" value="CHYMOTRYPSIN"/>
</dbReference>
<evidence type="ECO:0000256" key="1">
    <source>
        <dbReference type="ARBA" id="ARBA00023157"/>
    </source>
</evidence>
<feature type="signal peptide" evidence="2">
    <location>
        <begin position="1"/>
        <end position="21"/>
    </location>
</feature>
<keyword evidence="2" id="KW-0732">Signal</keyword>
<dbReference type="Gene3D" id="2.40.10.10">
    <property type="entry name" value="Trypsin-like serine proteases"/>
    <property type="match status" value="1"/>
</dbReference>
<evidence type="ECO:0000256" key="2">
    <source>
        <dbReference type="SAM" id="SignalP"/>
    </source>
</evidence>
<evidence type="ECO:0000313" key="4">
    <source>
        <dbReference type="EMBL" id="ABC88762.1"/>
    </source>
</evidence>
<organism evidence="4">
    <name type="scientific">Tenebrio molitor</name>
    <name type="common">Yellow mealworm beetle</name>
    <dbReference type="NCBI Taxonomy" id="7067"/>
    <lineage>
        <taxon>Eukaryota</taxon>
        <taxon>Metazoa</taxon>
        <taxon>Ecdysozoa</taxon>
        <taxon>Arthropoda</taxon>
        <taxon>Hexapoda</taxon>
        <taxon>Insecta</taxon>
        <taxon>Pterygota</taxon>
        <taxon>Neoptera</taxon>
        <taxon>Endopterygota</taxon>
        <taxon>Coleoptera</taxon>
        <taxon>Polyphaga</taxon>
        <taxon>Cucujiformia</taxon>
        <taxon>Tenebrionidae</taxon>
        <taxon>Tenebrio</taxon>
    </lineage>
</organism>
<dbReference type="Pfam" id="PF00089">
    <property type="entry name" value="Trypsin"/>
    <property type="match status" value="1"/>
</dbReference>
<dbReference type="InterPro" id="IPR009003">
    <property type="entry name" value="Peptidase_S1_PA"/>
</dbReference>
<name>A1XG88_TENMO</name>
<dbReference type="GO" id="GO:0004252">
    <property type="term" value="F:serine-type endopeptidase activity"/>
    <property type="evidence" value="ECO:0007669"/>
    <property type="project" value="InterPro"/>
</dbReference>
<accession>A1XG88</accession>
<dbReference type="PANTHER" id="PTHR24252:SF7">
    <property type="entry name" value="HYALIN"/>
    <property type="match status" value="1"/>
</dbReference>
<dbReference type="PROSITE" id="PS50240">
    <property type="entry name" value="TRYPSIN_DOM"/>
    <property type="match status" value="1"/>
</dbReference>
<dbReference type="InterPro" id="IPR043504">
    <property type="entry name" value="Peptidase_S1_PA_chymotrypsin"/>
</dbReference>
<reference evidence="4" key="1">
    <citation type="journal article" date="2007" name="Insect Mol. Biol.">
        <title>Sequence analysis and molecular characterization of larval midgut cDNA transcripts encoding peptidases from the yellow mealworm, Tenebrio molitor L.</title>
        <authorList>
            <person name="Prabhakar S."/>
            <person name="Chen M.S."/>
            <person name="Elpidina E.N."/>
            <person name="Vinokurov K.S."/>
            <person name="Smith C.M."/>
            <person name="Marshall J."/>
            <person name="Oppert B."/>
        </authorList>
    </citation>
    <scope>NUCLEOTIDE SEQUENCE</scope>
    <source>
        <tissue evidence="4">Posterior midgut</tissue>
    </source>
</reference>
<dbReference type="InterPro" id="IPR001314">
    <property type="entry name" value="Peptidase_S1A"/>
</dbReference>
<dbReference type="AlphaFoldDB" id="A1XG88"/>
<sequence length="262" mass="28197">MSLIFLFVCFVASFLASSVEAKPGARIIGGLDSYAGQFPFAAAINVQTADSRFFCGGALLNHNWVITSGHCVNNATIFTIQLGSNTLTSADPDREIFSTNDYVIHPDFVPDTIENDIGLIKLRLPVSFTSYIQPINLPTVSLLNETQVTALGWGQTSGSDSALSETLQYVSATILSNAACRLVYGNQITDNMACVEGNYNEGTCIGDTGIPLVEYLSRLYWIVGVSSFLSGMGAKVLILQDIQEYSHIQIGSDPSSILNLCL</sequence>